<evidence type="ECO:0000313" key="3">
    <source>
        <dbReference type="Proteomes" id="UP001168098"/>
    </source>
</evidence>
<protein>
    <recommendedName>
        <fullName evidence="1">Endonuclease/exonuclease/phosphatase domain-containing protein</fullName>
    </recommendedName>
</protein>
<gene>
    <name evidence="2" type="ORF">PVL29_018304</name>
</gene>
<dbReference type="EMBL" id="JARBHA010000014">
    <property type="protein sequence ID" value="KAJ9682358.1"/>
    <property type="molecule type" value="Genomic_DNA"/>
</dbReference>
<evidence type="ECO:0000313" key="2">
    <source>
        <dbReference type="EMBL" id="KAJ9682358.1"/>
    </source>
</evidence>
<dbReference type="Gene3D" id="3.60.10.10">
    <property type="entry name" value="Endonuclease/exonuclease/phosphatase"/>
    <property type="match status" value="1"/>
</dbReference>
<dbReference type="Proteomes" id="UP001168098">
    <property type="component" value="Unassembled WGS sequence"/>
</dbReference>
<evidence type="ECO:0000259" key="1">
    <source>
        <dbReference type="Pfam" id="PF03372"/>
    </source>
</evidence>
<name>A0AA39DEV0_VITRO</name>
<feature type="domain" description="Endonuclease/exonuclease/phosphatase" evidence="1">
    <location>
        <begin position="6"/>
        <end position="135"/>
    </location>
</feature>
<comment type="caution">
    <text evidence="2">The sequence shown here is derived from an EMBL/GenBank/DDBJ whole genome shotgun (WGS) entry which is preliminary data.</text>
</comment>
<proteinExistence type="predicted"/>
<dbReference type="AlphaFoldDB" id="A0AA39DEV0"/>
<dbReference type="InterPro" id="IPR005135">
    <property type="entry name" value="Endo/exonuclease/phosphatase"/>
</dbReference>
<keyword evidence="3" id="KW-1185">Reference proteome</keyword>
<dbReference type="Pfam" id="PF03372">
    <property type="entry name" value="Exo_endo_phos"/>
    <property type="match status" value="1"/>
</dbReference>
<dbReference type="GO" id="GO:0003824">
    <property type="term" value="F:catalytic activity"/>
    <property type="evidence" value="ECO:0007669"/>
    <property type="project" value="InterPro"/>
</dbReference>
<reference evidence="2 3" key="1">
    <citation type="journal article" date="2023" name="BMC Biotechnol.">
        <title>Vitis rotundifolia cv Carlos genome sequencing.</title>
        <authorList>
            <person name="Huff M."/>
            <person name="Hulse-Kemp A."/>
            <person name="Scheffler B."/>
            <person name="Youngblood R."/>
            <person name="Simpson S."/>
            <person name="Babiker E."/>
            <person name="Staton M."/>
        </authorList>
    </citation>
    <scope>NUCLEOTIDE SEQUENCE [LARGE SCALE GENOMIC DNA]</scope>
    <source>
        <tissue evidence="2">Leaf</tissue>
    </source>
</reference>
<dbReference type="InterPro" id="IPR036691">
    <property type="entry name" value="Endo/exonu/phosph_ase_sf"/>
</dbReference>
<dbReference type="PANTHER" id="PTHR35218:SF9">
    <property type="entry name" value="ENDONUCLEASE_EXONUCLEASE_PHOSPHATASE DOMAIN-CONTAINING PROTEIN"/>
    <property type="match status" value="1"/>
</dbReference>
<organism evidence="2 3">
    <name type="scientific">Vitis rotundifolia</name>
    <name type="common">Muscadine grape</name>
    <dbReference type="NCBI Taxonomy" id="103349"/>
    <lineage>
        <taxon>Eukaryota</taxon>
        <taxon>Viridiplantae</taxon>
        <taxon>Streptophyta</taxon>
        <taxon>Embryophyta</taxon>
        <taxon>Tracheophyta</taxon>
        <taxon>Spermatophyta</taxon>
        <taxon>Magnoliopsida</taxon>
        <taxon>eudicotyledons</taxon>
        <taxon>Gunneridae</taxon>
        <taxon>Pentapetalae</taxon>
        <taxon>rosids</taxon>
        <taxon>Vitales</taxon>
        <taxon>Vitaceae</taxon>
        <taxon>Viteae</taxon>
        <taxon>Vitis</taxon>
    </lineage>
</organism>
<dbReference type="SUPFAM" id="SSF56219">
    <property type="entry name" value="DNase I-like"/>
    <property type="match status" value="1"/>
</dbReference>
<accession>A0AA39DEV0</accession>
<sequence>MKIRILSWNIRGANNCDKIKVIKALIKKNRVDLGCLQETKIQEMSRGLIRSLGVGRFLKWGAVDSRGSTGGIVVFWDNRDGFSWTFTGVYGSTIRRDRECLWNELEAIYGLWNGLWCVAGDFNAILSPEEHSRGGSLNSDMRRFSDVIEEL</sequence>
<dbReference type="PANTHER" id="PTHR35218">
    <property type="entry name" value="RNASE H DOMAIN-CONTAINING PROTEIN"/>
    <property type="match status" value="1"/>
</dbReference>